<evidence type="ECO:0000313" key="8">
    <source>
        <dbReference type="Proteomes" id="UP000189966"/>
    </source>
</evidence>
<feature type="domain" description="PNPLA" evidence="5">
    <location>
        <begin position="9"/>
        <end position="175"/>
    </location>
</feature>
<protein>
    <submittedName>
        <fullName evidence="6">Patatin family protein</fullName>
    </submittedName>
</protein>
<proteinExistence type="predicted"/>
<feature type="short sequence motif" description="GXSXG" evidence="4">
    <location>
        <begin position="41"/>
        <end position="45"/>
    </location>
</feature>
<dbReference type="Proteomes" id="UP000189966">
    <property type="component" value="Unassembled WGS sequence"/>
</dbReference>
<dbReference type="CDD" id="cd07208">
    <property type="entry name" value="Pat_hypo_Ecoli_yjju_like"/>
    <property type="match status" value="1"/>
</dbReference>
<evidence type="ECO:0000313" key="6">
    <source>
        <dbReference type="EMBL" id="MEC6899537.1"/>
    </source>
</evidence>
<feature type="active site" description="Proton acceptor" evidence="4">
    <location>
        <position position="162"/>
    </location>
</feature>
<evidence type="ECO:0000313" key="7">
    <source>
        <dbReference type="EMBL" id="SKC31267.1"/>
    </source>
</evidence>
<dbReference type="Pfam" id="PF01734">
    <property type="entry name" value="Patatin"/>
    <property type="match status" value="1"/>
</dbReference>
<keyword evidence="1 4" id="KW-0378">Hydrolase</keyword>
<dbReference type="PROSITE" id="PS51635">
    <property type="entry name" value="PNPLA"/>
    <property type="match status" value="1"/>
</dbReference>
<dbReference type="EMBL" id="JAYXUD010000010">
    <property type="protein sequence ID" value="MEC6899537.1"/>
    <property type="molecule type" value="Genomic_DNA"/>
</dbReference>
<dbReference type="InterPro" id="IPR050301">
    <property type="entry name" value="NTE"/>
</dbReference>
<reference evidence="7 8" key="1">
    <citation type="submission" date="2017-02" db="EMBL/GenBank/DDBJ databases">
        <authorList>
            <person name="Peterson S.W."/>
        </authorList>
    </citation>
    <scope>NUCLEOTIDE SEQUENCE [LARGE SCALE GENOMIC DNA]</scope>
    <source>
        <strain evidence="8">type strain: NCCB 100098</strain>
        <strain evidence="7">Type strain: NCCB 100098</strain>
    </source>
</reference>
<dbReference type="Pfam" id="PF19890">
    <property type="entry name" value="DUF6363"/>
    <property type="match status" value="1"/>
</dbReference>
<evidence type="ECO:0000256" key="3">
    <source>
        <dbReference type="ARBA" id="ARBA00023098"/>
    </source>
</evidence>
<dbReference type="PANTHER" id="PTHR14226:SF25">
    <property type="entry name" value="PHOSPHOESTERASE"/>
    <property type="match status" value="1"/>
</dbReference>
<dbReference type="AlphaFoldDB" id="A0A1T5HWM2"/>
<dbReference type="InterPro" id="IPR016035">
    <property type="entry name" value="Acyl_Trfase/lysoPLipase"/>
</dbReference>
<dbReference type="InterPro" id="IPR002641">
    <property type="entry name" value="PNPLA_dom"/>
</dbReference>
<dbReference type="RefSeq" id="WP_080156076.1">
    <property type="nucleotide sequence ID" value="NZ_CP175535.1"/>
</dbReference>
<evidence type="ECO:0000259" key="5">
    <source>
        <dbReference type="PROSITE" id="PS51635"/>
    </source>
</evidence>
<organism evidence="7 8">
    <name type="scientific">Photobacterium piscicola</name>
    <dbReference type="NCBI Taxonomy" id="1378299"/>
    <lineage>
        <taxon>Bacteria</taxon>
        <taxon>Pseudomonadati</taxon>
        <taxon>Pseudomonadota</taxon>
        <taxon>Gammaproteobacteria</taxon>
        <taxon>Vibrionales</taxon>
        <taxon>Vibrionaceae</taxon>
        <taxon>Photobacterium</taxon>
    </lineage>
</organism>
<dbReference type="GO" id="GO:0016042">
    <property type="term" value="P:lipid catabolic process"/>
    <property type="evidence" value="ECO:0007669"/>
    <property type="project" value="UniProtKB-UniRule"/>
</dbReference>
<dbReference type="Gene3D" id="3.40.1090.10">
    <property type="entry name" value="Cytosolic phospholipase A2 catalytic domain"/>
    <property type="match status" value="2"/>
</dbReference>
<dbReference type="OrthoDB" id="9802424at2"/>
<dbReference type="InterPro" id="IPR045943">
    <property type="entry name" value="DUF6363"/>
</dbReference>
<accession>A0A1T5HWM2</accession>
<gene>
    <name evidence="7" type="ORF">CZ809_00745</name>
    <name evidence="6" type="ORF">VXS00_12870</name>
</gene>
<evidence type="ECO:0000256" key="1">
    <source>
        <dbReference type="ARBA" id="ARBA00022801"/>
    </source>
</evidence>
<evidence type="ECO:0000256" key="4">
    <source>
        <dbReference type="PROSITE-ProRule" id="PRU01161"/>
    </source>
</evidence>
<evidence type="ECO:0000313" key="9">
    <source>
        <dbReference type="Proteomes" id="UP001339429"/>
    </source>
</evidence>
<dbReference type="SUPFAM" id="SSF52151">
    <property type="entry name" value="FabD/lysophospholipase-like"/>
    <property type="match status" value="1"/>
</dbReference>
<dbReference type="Proteomes" id="UP001339429">
    <property type="component" value="Unassembled WGS sequence"/>
</dbReference>
<reference evidence="6 9" key="2">
    <citation type="submission" date="2024-01" db="EMBL/GenBank/DDBJ databases">
        <title>Active colonisers of the gastrointestinal tract of Atlantic salmon farmed in a warm water region.</title>
        <authorList>
            <person name="Bowman J.P."/>
        </authorList>
    </citation>
    <scope>NUCLEOTIDE SEQUENCE [LARGE SCALE GENOMIC DNA]</scope>
    <source>
        <strain evidence="6 9">S4MW1</strain>
    </source>
</reference>
<feature type="active site" description="Nucleophile" evidence="4">
    <location>
        <position position="43"/>
    </location>
</feature>
<keyword evidence="2 4" id="KW-0442">Lipid degradation</keyword>
<sequence length="283" mass="31909">MTDTPKRALVVEGGAMRGIFATGVLDAFLEKNYNPFDFTIGVSAGSMVLMGYLCKNHKRNYQVITEYARSKSFINYFRFAKGGNLIDIDWLWSESINNLPLEIDKYESQGIPLFATTTNIVTGDADYIEVKRDNLQSLMTATCALPIVYRNFPKVDGIAMSDGGIADPIPVIEAYRRGARDITVILSHAQANFVHSHQVPWLTRKIFKTTPVFGQEFLTKESRYNKALYFIRNPPADCRITAIVPNKDFLIKRLTRDVNKLNAGYELGRQAGFKMINDEQALS</sequence>
<feature type="short sequence motif" description="DGA/G" evidence="4">
    <location>
        <begin position="162"/>
        <end position="164"/>
    </location>
</feature>
<name>A0A1T5HWM2_9GAMM</name>
<keyword evidence="3 4" id="KW-0443">Lipid metabolism</keyword>
<dbReference type="EMBL" id="FUZI01000001">
    <property type="protein sequence ID" value="SKC31267.1"/>
    <property type="molecule type" value="Genomic_DNA"/>
</dbReference>
<keyword evidence="9" id="KW-1185">Reference proteome</keyword>
<dbReference type="GO" id="GO:0016787">
    <property type="term" value="F:hydrolase activity"/>
    <property type="evidence" value="ECO:0007669"/>
    <property type="project" value="UniProtKB-UniRule"/>
</dbReference>
<dbReference type="PANTHER" id="PTHR14226">
    <property type="entry name" value="NEUROPATHY TARGET ESTERASE/SWISS CHEESE D.MELANOGASTER"/>
    <property type="match status" value="1"/>
</dbReference>
<comment type="caution">
    <text evidence="4">Lacks conserved residue(s) required for the propagation of feature annotation.</text>
</comment>
<dbReference type="InterPro" id="IPR037483">
    <property type="entry name" value="YjjU-like"/>
</dbReference>
<evidence type="ECO:0000256" key="2">
    <source>
        <dbReference type="ARBA" id="ARBA00022963"/>
    </source>
</evidence>